<sequence length="160" mass="18214">MVIADRVSTFTPAALPVQPTRVTSYPDETKQAKPKGCRRCGTRMYKGYDEFKCVMCGYADYQSHPTGYEHRTTNIVSSATRFVVRYIGDSHVLDQTLTHARLVRLNNRAVYEVTCPFCKQEMERSSLSGKRSNVREERFKCEIGHRVSLIPGQNGSLGWK</sequence>
<organism evidence="1">
    <name type="scientific">marine metagenome</name>
    <dbReference type="NCBI Taxonomy" id="408172"/>
    <lineage>
        <taxon>unclassified sequences</taxon>
        <taxon>metagenomes</taxon>
        <taxon>ecological metagenomes</taxon>
    </lineage>
</organism>
<name>A0A382JS41_9ZZZZ</name>
<gene>
    <name evidence="1" type="ORF">METZ01_LOCUS266897</name>
</gene>
<protein>
    <submittedName>
        <fullName evidence="1">Uncharacterized protein</fullName>
    </submittedName>
</protein>
<evidence type="ECO:0000313" key="1">
    <source>
        <dbReference type="EMBL" id="SVC14043.1"/>
    </source>
</evidence>
<accession>A0A382JS41</accession>
<dbReference type="EMBL" id="UINC01075652">
    <property type="protein sequence ID" value="SVC14043.1"/>
    <property type="molecule type" value="Genomic_DNA"/>
</dbReference>
<reference evidence="1" key="1">
    <citation type="submission" date="2018-05" db="EMBL/GenBank/DDBJ databases">
        <authorList>
            <person name="Lanie J.A."/>
            <person name="Ng W.-L."/>
            <person name="Kazmierczak K.M."/>
            <person name="Andrzejewski T.M."/>
            <person name="Davidsen T.M."/>
            <person name="Wayne K.J."/>
            <person name="Tettelin H."/>
            <person name="Glass J.I."/>
            <person name="Rusch D."/>
            <person name="Podicherti R."/>
            <person name="Tsui H.-C.T."/>
            <person name="Winkler M.E."/>
        </authorList>
    </citation>
    <scope>NUCLEOTIDE SEQUENCE</scope>
</reference>
<dbReference type="AlphaFoldDB" id="A0A382JS41"/>
<proteinExistence type="predicted"/>